<keyword evidence="8" id="KW-1185">Reference proteome</keyword>
<evidence type="ECO:0000256" key="2">
    <source>
        <dbReference type="ARBA" id="ARBA00009303"/>
    </source>
</evidence>
<evidence type="ECO:0000256" key="6">
    <source>
        <dbReference type="ARBA" id="ARBA00023004"/>
    </source>
</evidence>
<evidence type="ECO:0000256" key="3">
    <source>
        <dbReference type="ARBA" id="ARBA00012274"/>
    </source>
</evidence>
<evidence type="ECO:0000313" key="7">
    <source>
        <dbReference type="EMBL" id="ABY63280.1"/>
    </source>
</evidence>
<comment type="similarity">
    <text evidence="2">Belongs to the ribonucleoside diphosphate reductase small chain family.</text>
</comment>
<reference evidence="7 8" key="1">
    <citation type="journal article" date="2008" name="Virology">
        <title>Characterization of Pseudomonas chlororaphis myovirus 201varphi2-1 via genomic sequencing, mass spectrometry, and electron microscopy.</title>
        <authorList>
            <person name="Thomas J.A."/>
            <person name="Rolando M.R."/>
            <person name="Carroll C.A."/>
            <person name="Shen P.S."/>
            <person name="Belnap D.M."/>
            <person name="Weintraub S.T."/>
            <person name="Serwer P."/>
            <person name="Hardies S.C."/>
        </authorList>
    </citation>
    <scope>NUCLEOTIDE SEQUENCE</scope>
</reference>
<comment type="cofactor">
    <cofactor evidence="1">
        <name>Fe cation</name>
        <dbReference type="ChEBI" id="CHEBI:24875"/>
    </cofactor>
</comment>
<proteinExistence type="inferred from homology"/>
<dbReference type="SUPFAM" id="SSF47240">
    <property type="entry name" value="Ferritin-like"/>
    <property type="match status" value="1"/>
</dbReference>
<dbReference type="RefSeq" id="YP_001957176.1">
    <property type="nucleotide sequence ID" value="NC_010821.1"/>
</dbReference>
<evidence type="ECO:0000256" key="4">
    <source>
        <dbReference type="ARBA" id="ARBA00022723"/>
    </source>
</evidence>
<dbReference type="InterPro" id="IPR033909">
    <property type="entry name" value="RNR_small"/>
</dbReference>
<name>B3FJW5_BP201</name>
<dbReference type="OrthoDB" id="4477at10239"/>
<organismHost>
    <name type="scientific">Pseudomonas chlororaphis</name>
    <dbReference type="NCBI Taxonomy" id="587753"/>
</organismHost>
<dbReference type="KEGG" id="vg:6372294"/>
<gene>
    <name evidence="7" type="ORF">201phi2-1p457</name>
</gene>
<dbReference type="EC" id="1.17.4.1" evidence="3"/>
<dbReference type="GO" id="GO:0009263">
    <property type="term" value="P:deoxyribonucleotide biosynthetic process"/>
    <property type="evidence" value="ECO:0007669"/>
    <property type="project" value="InterPro"/>
</dbReference>
<protein>
    <recommendedName>
        <fullName evidence="3">ribonucleoside-diphosphate reductase</fullName>
        <ecNumber evidence="3">1.17.4.1</ecNumber>
    </recommendedName>
</protein>
<evidence type="ECO:0000256" key="5">
    <source>
        <dbReference type="ARBA" id="ARBA00023002"/>
    </source>
</evidence>
<dbReference type="GO" id="GO:0046872">
    <property type="term" value="F:metal ion binding"/>
    <property type="evidence" value="ECO:0007669"/>
    <property type="project" value="UniProtKB-KW"/>
</dbReference>
<keyword evidence="4" id="KW-0479">Metal-binding</keyword>
<dbReference type="GO" id="GO:0004748">
    <property type="term" value="F:ribonucleoside-diphosphate reductase activity, thioredoxin disulfide as acceptor"/>
    <property type="evidence" value="ECO:0007669"/>
    <property type="project" value="UniProtKB-EC"/>
</dbReference>
<keyword evidence="6" id="KW-0408">Iron</keyword>
<dbReference type="InterPro" id="IPR009078">
    <property type="entry name" value="Ferritin-like_SF"/>
</dbReference>
<organism evidence="7 8">
    <name type="scientific">Pseudomonas phage 201phi2-1</name>
    <name type="common">Pseudomonas chlororaphis phage 201phi2-1</name>
    <dbReference type="NCBI Taxonomy" id="198110"/>
    <lineage>
        <taxon>Viruses</taxon>
        <taxon>Duplodnaviria</taxon>
        <taxon>Heunggongvirae</taxon>
        <taxon>Uroviricota</taxon>
        <taxon>Caudoviricetes</taxon>
        <taxon>Chimalliviridae</taxon>
        <taxon>Serwervirus</taxon>
        <taxon>Serwervirus 201phi21</taxon>
    </lineage>
</organism>
<dbReference type="Pfam" id="PF00268">
    <property type="entry name" value="Ribonuc_red_sm"/>
    <property type="match status" value="1"/>
</dbReference>
<keyword evidence="5" id="KW-0560">Oxidoreductase</keyword>
<evidence type="ECO:0000313" key="8">
    <source>
        <dbReference type="Proteomes" id="UP000002421"/>
    </source>
</evidence>
<dbReference type="EMBL" id="EU197055">
    <property type="protein sequence ID" value="ABY63280.1"/>
    <property type="molecule type" value="Genomic_DNA"/>
</dbReference>
<dbReference type="CDD" id="cd01049">
    <property type="entry name" value="RNRR2"/>
    <property type="match status" value="1"/>
</dbReference>
<dbReference type="InterPro" id="IPR000358">
    <property type="entry name" value="RNR_small_fam"/>
</dbReference>
<accession>B3FJW5</accession>
<dbReference type="InterPro" id="IPR012348">
    <property type="entry name" value="RNR-like"/>
</dbReference>
<dbReference type="UniPathway" id="UPA00326"/>
<evidence type="ECO:0000256" key="1">
    <source>
        <dbReference type="ARBA" id="ARBA00001962"/>
    </source>
</evidence>
<sequence length="386" mass="44515">MSKKVDLPIKIFNNTKTDYNSPEIILGQEPGLFDSIHNHHPALFDLYKRLRSMDWDENEFPYGDCLHEFETCDKQFYDMMIKTLAWQWEADATASRAIVNILGPVLTDSRVWAGYVRINDNENLHALTYSEIVRNSFKDPQVILEEILRVEEAQQRLVTVAKIMGEAHDASHAYACRTIPNDQALYNKIFKFFMALYYLERIQFMASFAVTFALGKLGMFQPIVMGVQKIAQDEYEIHAQFGQEVIKALLKTERGLIAYEDTKAECIKLFWEILMSEVNWLIYLFSEGRELPGVTLKKMVQWVLFNCNAAGTFTGHKDGITDEMRAEFLATTGFELEFPDKNPLPYMVEYLDLGANQSAAQEVDLNSYMVNVINTSNEQDKFDFDL</sequence>
<dbReference type="Proteomes" id="UP000002421">
    <property type="component" value="Segment"/>
</dbReference>
<dbReference type="Gene3D" id="1.10.620.20">
    <property type="entry name" value="Ribonucleotide Reductase, subunit A"/>
    <property type="match status" value="1"/>
</dbReference>